<evidence type="ECO:0000313" key="2">
    <source>
        <dbReference type="EMBL" id="AMY69057.1"/>
    </source>
</evidence>
<dbReference type="AlphaFoldDB" id="A0A159Z220"/>
<sequence>MNNLAQSPVGDPSSCDFSQAQAWIRALTGSEFEAVFNWRFIHDQDKARPAIKRRGTLSQIWNEACHWNAAGYGVFATVNEMDGTGYTADSQPIKGQSGDIGEHVQTIRAHVVDLDNLNALQNLERAKNHFPPPQFAVQSSPGKAHVYWVSHYPANLETYRNIQRKLRQLYDGDKAVVDATRVLRVPGFLHQKGQPHLVTCYALPGYGVPLLQGALAASVAHVNAPDEGGGRHSLGTADLAAPSADWARYALDSMPVDGMSHPEFISFTAAWKQAAWALLDHNEARQLWLQWCERFGAESKGTDYNLKHWESITETELGWRSLLRQNPNLNAQFMFQGANYSPVIRPRLAEPGPIPTASHRSAVTAWEDGKHPLSDQFGTILTAEECAEWFSGCAFISSTGEMFTPFGMLKQTAFNAKYGGKRFIINPTGAPADEAWKAATRSVYWTVPKIDTLRFIPSQRFAEIRQDELGRMSLNIYRPATIEKVSGDPAHFLHHLSLVLPNEGDQKILLDYLAHNAKFPGYKIPWRHLFSRLKVSARVFLNMLCSTQ</sequence>
<dbReference type="Pfam" id="PF16793">
    <property type="entry name" value="RepB_primase"/>
    <property type="match status" value="1"/>
</dbReference>
<feature type="domain" description="RepB-like DNA primase" evidence="1">
    <location>
        <begin position="100"/>
        <end position="194"/>
    </location>
</feature>
<reference evidence="2 3" key="1">
    <citation type="submission" date="2015-09" db="EMBL/GenBank/DDBJ databases">
        <title>Complete genome sequence of Defluviimonas alba cai42t isolated from an oilfield in Xinjiang.</title>
        <authorList>
            <person name="Geng S."/>
            <person name="Pan X."/>
            <person name="Wu X."/>
        </authorList>
    </citation>
    <scope>NUCLEOTIDE SEQUENCE [LARGE SCALE GENOMIC DNA]</scope>
    <source>
        <strain evidence="3">cai42</strain>
    </source>
</reference>
<keyword evidence="3" id="KW-1185">Reference proteome</keyword>
<proteinExistence type="predicted"/>
<protein>
    <submittedName>
        <fullName evidence="2">Virulence-associated E</fullName>
    </submittedName>
</protein>
<dbReference type="KEGG" id="daa:AKL17_1806"/>
<evidence type="ECO:0000259" key="1">
    <source>
        <dbReference type="Pfam" id="PF16793"/>
    </source>
</evidence>
<accession>A0A159Z220</accession>
<dbReference type="Proteomes" id="UP000076128">
    <property type="component" value="Chromosome"/>
</dbReference>
<evidence type="ECO:0000313" key="3">
    <source>
        <dbReference type="Proteomes" id="UP000076128"/>
    </source>
</evidence>
<dbReference type="InterPro" id="IPR039459">
    <property type="entry name" value="RepB-like_DNA_primase_dom"/>
</dbReference>
<dbReference type="Gene3D" id="3.30.70.1790">
    <property type="entry name" value="RepB DNA-primase, N-terminal domain"/>
    <property type="match status" value="1"/>
</dbReference>
<gene>
    <name evidence="2" type="ORF">AKL17_1806</name>
</gene>
<dbReference type="STRING" id="1335048.AKL17_1806"/>
<name>A0A159Z220_9RHOB</name>
<organism evidence="2 3">
    <name type="scientific">Frigidibacter mobilis</name>
    <dbReference type="NCBI Taxonomy" id="1335048"/>
    <lineage>
        <taxon>Bacteria</taxon>
        <taxon>Pseudomonadati</taxon>
        <taxon>Pseudomonadota</taxon>
        <taxon>Alphaproteobacteria</taxon>
        <taxon>Rhodobacterales</taxon>
        <taxon>Paracoccaceae</taxon>
        <taxon>Frigidibacter</taxon>
    </lineage>
</organism>
<dbReference type="RefSeq" id="WP_166507071.1">
    <property type="nucleotide sequence ID" value="NZ_CP012661.1"/>
</dbReference>
<dbReference type="EMBL" id="CP012661">
    <property type="protein sequence ID" value="AMY69057.1"/>
    <property type="molecule type" value="Genomic_DNA"/>
</dbReference>